<dbReference type="EMBL" id="CP003229">
    <property type="protein sequence ID" value="AEW99709.1"/>
    <property type="molecule type" value="Genomic_DNA"/>
</dbReference>
<protein>
    <submittedName>
        <fullName evidence="1">Uncharacterized protein</fullName>
    </submittedName>
</protein>
<organism evidence="1 2">
    <name type="scientific">Streptantibioticus cattleyicolor (strain ATCC 35852 / DSM 46488 / JCM 4925 / NBRC 14057 / NRRL 8057)</name>
    <name type="common">Streptomyces cattleya</name>
    <dbReference type="NCBI Taxonomy" id="1003195"/>
    <lineage>
        <taxon>Bacteria</taxon>
        <taxon>Bacillati</taxon>
        <taxon>Actinomycetota</taxon>
        <taxon>Actinomycetes</taxon>
        <taxon>Kitasatosporales</taxon>
        <taxon>Streptomycetaceae</taxon>
        <taxon>Streptantibioticus</taxon>
    </lineage>
</organism>
<evidence type="ECO:0000313" key="1">
    <source>
        <dbReference type="EMBL" id="AEW99709.1"/>
    </source>
</evidence>
<dbReference type="HOGENOM" id="CLU_2977216_0_0_11"/>
<evidence type="ECO:0000313" key="2">
    <source>
        <dbReference type="Proteomes" id="UP000007842"/>
    </source>
</evidence>
<dbReference type="Proteomes" id="UP000007842">
    <property type="component" value="Plasmid pSCATT"/>
</dbReference>
<geneLocation type="plasmid" evidence="1 2">
    <name>pSCATT</name>
</geneLocation>
<dbReference type="AlphaFoldDB" id="F8JKL6"/>
<sequence length="58" mass="6103">MGPRVRQVTGAFGGPGRALVALAGIEDALGDQLEELRQCAALSVSTDRTEATWHVRAP</sequence>
<name>F8JKL6_STREN</name>
<gene>
    <name evidence="1" type="ordered locus">SCATT_p15160</name>
</gene>
<dbReference type="PATRIC" id="fig|1003195.11.peg.214"/>
<accession>G8XGR0</accession>
<keyword evidence="1" id="KW-0614">Plasmid</keyword>
<dbReference type="KEGG" id="sct:SCAT_p0226"/>
<accession>F8JKL6</accession>
<reference evidence="2" key="1">
    <citation type="submission" date="2011-12" db="EMBL/GenBank/DDBJ databases">
        <title>Complete genome sequence of Streptomyces cattleya strain DSM 46488.</title>
        <authorList>
            <person name="Ou H.-Y."/>
            <person name="Li P."/>
            <person name="Zhao C."/>
            <person name="O'Hagan D."/>
            <person name="Deng Z."/>
        </authorList>
    </citation>
    <scope>NUCLEOTIDE SEQUENCE [LARGE SCALE GENOMIC DNA]</scope>
    <source>
        <strain evidence="2">ATCC 35852 / DSM 46488 / JCM 4925 / NBRC 14057 / NRRL 8057</strain>
        <plasmid evidence="2">Plasmid pSCATT</plasmid>
    </source>
</reference>
<keyword evidence="2" id="KW-1185">Reference proteome</keyword>
<dbReference type="RefSeq" id="WP_014150681.1">
    <property type="nucleotide sequence ID" value="NC_016113.1"/>
</dbReference>
<proteinExistence type="predicted"/>
<dbReference type="KEGG" id="scy:SCATT_p15160"/>